<sequence>ENINDKNKASDKSCYGKHSNFDYKLVIVIKENKKTIMDMWNVVNKLDYNKNKDKEI</sequence>
<feature type="non-terminal residue" evidence="1">
    <location>
        <position position="1"/>
    </location>
</feature>
<comment type="caution">
    <text evidence="1">The sequence shown here is derived from an EMBL/GenBank/DDBJ whole genome shotgun (WGS) entry which is preliminary data.</text>
</comment>
<evidence type="ECO:0000313" key="2">
    <source>
        <dbReference type="Proteomes" id="UP000789901"/>
    </source>
</evidence>
<dbReference type="Proteomes" id="UP000789901">
    <property type="component" value="Unassembled WGS sequence"/>
</dbReference>
<keyword evidence="2" id="KW-1185">Reference proteome</keyword>
<proteinExistence type="predicted"/>
<gene>
    <name evidence="1" type="ORF">GMARGA_LOCUS1638</name>
</gene>
<protein>
    <submittedName>
        <fullName evidence="1">8318_t:CDS:1</fullName>
    </submittedName>
</protein>
<dbReference type="EMBL" id="CAJVQB010000443">
    <property type="protein sequence ID" value="CAG8489252.1"/>
    <property type="molecule type" value="Genomic_DNA"/>
</dbReference>
<accession>A0ABM8VZX5</accession>
<reference evidence="1 2" key="1">
    <citation type="submission" date="2021-06" db="EMBL/GenBank/DDBJ databases">
        <authorList>
            <person name="Kallberg Y."/>
            <person name="Tangrot J."/>
            <person name="Rosling A."/>
        </authorList>
    </citation>
    <scope>NUCLEOTIDE SEQUENCE [LARGE SCALE GENOMIC DNA]</scope>
    <source>
        <strain evidence="1 2">120-4 pot B 10/14</strain>
    </source>
</reference>
<organism evidence="1 2">
    <name type="scientific">Gigaspora margarita</name>
    <dbReference type="NCBI Taxonomy" id="4874"/>
    <lineage>
        <taxon>Eukaryota</taxon>
        <taxon>Fungi</taxon>
        <taxon>Fungi incertae sedis</taxon>
        <taxon>Mucoromycota</taxon>
        <taxon>Glomeromycotina</taxon>
        <taxon>Glomeromycetes</taxon>
        <taxon>Diversisporales</taxon>
        <taxon>Gigasporaceae</taxon>
        <taxon>Gigaspora</taxon>
    </lineage>
</organism>
<name>A0ABM8VZX5_GIGMA</name>
<evidence type="ECO:0000313" key="1">
    <source>
        <dbReference type="EMBL" id="CAG8489252.1"/>
    </source>
</evidence>